<evidence type="ECO:0000256" key="1">
    <source>
        <dbReference type="SAM" id="SignalP"/>
    </source>
</evidence>
<protein>
    <submittedName>
        <fullName evidence="2">Uncharacterized protein</fullName>
    </submittedName>
</protein>
<reference evidence="2 3" key="2">
    <citation type="submission" date="2018-03" db="EMBL/GenBank/DDBJ databases">
        <title>The ancient ancestry and fast evolution of plastids.</title>
        <authorList>
            <person name="Moore K.R."/>
            <person name="Magnabosco C."/>
            <person name="Momper L."/>
            <person name="Gold D.A."/>
            <person name="Bosak T."/>
            <person name="Fournier G.P."/>
        </authorList>
    </citation>
    <scope>NUCLEOTIDE SEQUENCE [LARGE SCALE GENOMIC DNA]</scope>
    <source>
        <strain evidence="2 3">ULC18</strain>
    </source>
</reference>
<dbReference type="InterPro" id="IPR048173">
    <property type="entry name" value="Sll0314-like"/>
</dbReference>
<dbReference type="OrthoDB" id="505056at2"/>
<name>A0A2T1E5Q1_9CYAN</name>
<dbReference type="SUPFAM" id="SSF48452">
    <property type="entry name" value="TPR-like"/>
    <property type="match status" value="1"/>
</dbReference>
<dbReference type="InterPro" id="IPR011990">
    <property type="entry name" value="TPR-like_helical_dom_sf"/>
</dbReference>
<comment type="caution">
    <text evidence="2">The sequence shown here is derived from an EMBL/GenBank/DDBJ whole genome shotgun (WGS) entry which is preliminary data.</text>
</comment>
<proteinExistence type="predicted"/>
<evidence type="ECO:0000313" key="3">
    <source>
        <dbReference type="Proteomes" id="UP000239576"/>
    </source>
</evidence>
<dbReference type="SMART" id="SM00028">
    <property type="entry name" value="TPR"/>
    <property type="match status" value="2"/>
</dbReference>
<dbReference type="EMBL" id="PVWK01000083">
    <property type="protein sequence ID" value="PSB28077.1"/>
    <property type="molecule type" value="Genomic_DNA"/>
</dbReference>
<gene>
    <name evidence="2" type="ORF">C7B82_14600</name>
</gene>
<accession>A0A2T1E5Q1</accession>
<dbReference type="Proteomes" id="UP000239576">
    <property type="component" value="Unassembled WGS sequence"/>
</dbReference>
<keyword evidence="1" id="KW-0732">Signal</keyword>
<dbReference type="NCBIfam" id="NF041522">
    <property type="entry name" value="TPR_sll0314"/>
    <property type="match status" value="1"/>
</dbReference>
<feature type="chain" id="PRO_5015611723" evidence="1">
    <location>
        <begin position="37"/>
        <end position="310"/>
    </location>
</feature>
<organism evidence="2 3">
    <name type="scientific">Stenomitos frigidus ULC18</name>
    <dbReference type="NCBI Taxonomy" id="2107698"/>
    <lineage>
        <taxon>Bacteria</taxon>
        <taxon>Bacillati</taxon>
        <taxon>Cyanobacteriota</taxon>
        <taxon>Cyanophyceae</taxon>
        <taxon>Leptolyngbyales</taxon>
        <taxon>Leptolyngbyaceae</taxon>
        <taxon>Stenomitos</taxon>
    </lineage>
</organism>
<dbReference type="RefSeq" id="WP_106257017.1">
    <property type="nucleotide sequence ID" value="NZ_CAWNSW010000092.1"/>
</dbReference>
<dbReference type="Pfam" id="PF13432">
    <property type="entry name" value="TPR_16"/>
    <property type="match status" value="1"/>
</dbReference>
<dbReference type="AlphaFoldDB" id="A0A2T1E5Q1"/>
<dbReference type="Gene3D" id="1.25.40.10">
    <property type="entry name" value="Tetratricopeptide repeat domain"/>
    <property type="match status" value="1"/>
</dbReference>
<sequence length="310" mass="34026">MPDTLNAFAQTAPNRLLRLTSAALVSLSLWASPVLAKDPFRTTNAKPIGDRTEAAFKALFQQGDYITAAKYAQQAEASDPLTQALRASLTYIAWDGEREDTKKAALLDQFNTYADQTRQTAAALVAKDPLRGNLYQAVGHFLEGAYIFSKDGTVKGTPQALGEIQQAFKYMDAAEKVDPSDPELNLLRGYIDLFVSLNLPFSSPAEAINRLEQYANPRYLAYRGMALGYRDLNQPAKALAAVDSALQATPNNPDVLYLKAQILVRKGDNRGSLAYFDKALAKQNQLPPGLIKQISKERNRAQNRLGNVGQ</sequence>
<dbReference type="InterPro" id="IPR019734">
    <property type="entry name" value="TPR_rpt"/>
</dbReference>
<keyword evidence="3" id="KW-1185">Reference proteome</keyword>
<evidence type="ECO:0000313" key="2">
    <source>
        <dbReference type="EMBL" id="PSB28077.1"/>
    </source>
</evidence>
<feature type="signal peptide" evidence="1">
    <location>
        <begin position="1"/>
        <end position="36"/>
    </location>
</feature>
<reference evidence="3" key="1">
    <citation type="submission" date="2018-02" db="EMBL/GenBank/DDBJ databases">
        <authorList>
            <person name="Moore K."/>
            <person name="Momper L."/>
        </authorList>
    </citation>
    <scope>NUCLEOTIDE SEQUENCE [LARGE SCALE GENOMIC DNA]</scope>
    <source>
        <strain evidence="3">ULC18</strain>
    </source>
</reference>